<evidence type="ECO:0000256" key="1">
    <source>
        <dbReference type="SAM" id="MobiDB-lite"/>
    </source>
</evidence>
<feature type="compositionally biased region" description="Pro residues" evidence="1">
    <location>
        <begin position="63"/>
        <end position="72"/>
    </location>
</feature>
<dbReference type="EMBL" id="JYNZ01000005">
    <property type="protein sequence ID" value="KXK26069.1"/>
    <property type="molecule type" value="Genomic_DNA"/>
</dbReference>
<dbReference type="STRING" id="1617426.TR69_WS6001001363"/>
<accession>A0A136LWP4</accession>
<dbReference type="Proteomes" id="UP000070457">
    <property type="component" value="Unassembled WGS sequence"/>
</dbReference>
<organism evidence="2 3">
    <name type="scientific">candidate division WS6 bacterium OLB20</name>
    <dbReference type="NCBI Taxonomy" id="1617426"/>
    <lineage>
        <taxon>Bacteria</taxon>
        <taxon>Candidatus Dojkabacteria</taxon>
    </lineage>
</organism>
<reference evidence="2 3" key="1">
    <citation type="submission" date="2015-02" db="EMBL/GenBank/DDBJ databases">
        <title>Improved understanding of the partial-nitritation anammox process through 23 genomes representing the majority of the microbial community.</title>
        <authorList>
            <person name="Speth D.R."/>
            <person name="In T Zandt M."/>
            <person name="Guerrero Cruz S."/>
            <person name="Jetten M.S."/>
            <person name="Dutilh B.E."/>
        </authorList>
    </citation>
    <scope>NUCLEOTIDE SEQUENCE [LARGE SCALE GENOMIC DNA]</scope>
    <source>
        <strain evidence="2">OLB20</strain>
    </source>
</reference>
<protein>
    <submittedName>
        <fullName evidence="2">Uncharacterized protein</fullName>
    </submittedName>
</protein>
<name>A0A136LWP4_9BACT</name>
<proteinExistence type="predicted"/>
<sequence>MIYSDMEILRMPDVSRWIPFRDYLLQLVSRQLNGADLSIPDPGVVLDQPAAKPEQPLYDRAPEPPAPFVPQF</sequence>
<evidence type="ECO:0000313" key="3">
    <source>
        <dbReference type="Proteomes" id="UP000070457"/>
    </source>
</evidence>
<comment type="caution">
    <text evidence="2">The sequence shown here is derived from an EMBL/GenBank/DDBJ whole genome shotgun (WGS) entry which is preliminary data.</text>
</comment>
<gene>
    <name evidence="2" type="ORF">TR69_WS6001001363</name>
</gene>
<feature type="region of interest" description="Disordered" evidence="1">
    <location>
        <begin position="45"/>
        <end position="72"/>
    </location>
</feature>
<evidence type="ECO:0000313" key="2">
    <source>
        <dbReference type="EMBL" id="KXK26069.1"/>
    </source>
</evidence>
<dbReference type="AlphaFoldDB" id="A0A136LWP4"/>